<feature type="compositionally biased region" description="Low complexity" evidence="1">
    <location>
        <begin position="55"/>
        <end position="73"/>
    </location>
</feature>
<name>A0AAV7HVS8_COTGL</name>
<protein>
    <submittedName>
        <fullName evidence="2">Uncharacterized protein</fullName>
    </submittedName>
</protein>
<reference evidence="2 3" key="1">
    <citation type="journal article" date="2021" name="J. Hered.">
        <title>A chromosome-level genome assembly of the parasitoid wasp, Cotesia glomerata (Hymenoptera: Braconidae).</title>
        <authorList>
            <person name="Pinto B.J."/>
            <person name="Weis J.J."/>
            <person name="Gamble T."/>
            <person name="Ode P.J."/>
            <person name="Paul R."/>
            <person name="Zaspel J.M."/>
        </authorList>
    </citation>
    <scope>NUCLEOTIDE SEQUENCE [LARGE SCALE GENOMIC DNA]</scope>
    <source>
        <strain evidence="2">CgM1</strain>
    </source>
</reference>
<organism evidence="2 3">
    <name type="scientific">Cotesia glomerata</name>
    <name type="common">Lepidopteran parasitic wasp</name>
    <name type="synonym">Apanteles glomeratus</name>
    <dbReference type="NCBI Taxonomy" id="32391"/>
    <lineage>
        <taxon>Eukaryota</taxon>
        <taxon>Metazoa</taxon>
        <taxon>Ecdysozoa</taxon>
        <taxon>Arthropoda</taxon>
        <taxon>Hexapoda</taxon>
        <taxon>Insecta</taxon>
        <taxon>Pterygota</taxon>
        <taxon>Neoptera</taxon>
        <taxon>Endopterygota</taxon>
        <taxon>Hymenoptera</taxon>
        <taxon>Apocrita</taxon>
        <taxon>Ichneumonoidea</taxon>
        <taxon>Braconidae</taxon>
        <taxon>Microgastrinae</taxon>
        <taxon>Cotesia</taxon>
    </lineage>
</organism>
<proteinExistence type="predicted"/>
<accession>A0AAV7HVS8</accession>
<dbReference type="Proteomes" id="UP000826195">
    <property type="component" value="Unassembled WGS sequence"/>
</dbReference>
<sequence>MAAVLRKHTTLNEATRTPVAPQPHKRPHTIKELSGQNSNDSSNGPAGPGTPNSQGMRPTPSPTGSTGSRSMSPAVGQQNVQMPPRPSSSQSDGSGPARMSHSPMATQGSIFFFLISVNSG</sequence>
<dbReference type="AlphaFoldDB" id="A0AAV7HVS8"/>
<feature type="compositionally biased region" description="Polar residues" evidence="1">
    <location>
        <begin position="75"/>
        <end position="93"/>
    </location>
</feature>
<evidence type="ECO:0000256" key="1">
    <source>
        <dbReference type="SAM" id="MobiDB-lite"/>
    </source>
</evidence>
<feature type="compositionally biased region" description="Polar residues" evidence="1">
    <location>
        <begin position="34"/>
        <end position="54"/>
    </location>
</feature>
<gene>
    <name evidence="2" type="ORF">KQX54_001128</name>
</gene>
<evidence type="ECO:0000313" key="2">
    <source>
        <dbReference type="EMBL" id="KAH0533687.1"/>
    </source>
</evidence>
<keyword evidence="3" id="KW-1185">Reference proteome</keyword>
<comment type="caution">
    <text evidence="2">The sequence shown here is derived from an EMBL/GenBank/DDBJ whole genome shotgun (WGS) entry which is preliminary data.</text>
</comment>
<evidence type="ECO:0000313" key="3">
    <source>
        <dbReference type="Proteomes" id="UP000826195"/>
    </source>
</evidence>
<dbReference type="EMBL" id="JAHXZJ010002993">
    <property type="protein sequence ID" value="KAH0533687.1"/>
    <property type="molecule type" value="Genomic_DNA"/>
</dbReference>
<feature type="region of interest" description="Disordered" evidence="1">
    <location>
        <begin position="1"/>
        <end position="108"/>
    </location>
</feature>